<dbReference type="PROSITE" id="PS50213">
    <property type="entry name" value="FAS1"/>
    <property type="match status" value="1"/>
</dbReference>
<evidence type="ECO:0000259" key="1">
    <source>
        <dbReference type="PROSITE" id="PS50213"/>
    </source>
</evidence>
<dbReference type="Gene3D" id="2.30.180.10">
    <property type="entry name" value="FAS1 domain"/>
    <property type="match status" value="1"/>
</dbReference>
<feature type="domain" description="FAS1" evidence="1">
    <location>
        <begin position="40"/>
        <end position="163"/>
    </location>
</feature>
<dbReference type="SUPFAM" id="SSF82153">
    <property type="entry name" value="FAS1 domain"/>
    <property type="match status" value="1"/>
</dbReference>
<comment type="caution">
    <text evidence="2">The sequence shown here is derived from an EMBL/GenBank/DDBJ whole genome shotgun (WGS) entry which is preliminary data.</text>
</comment>
<accession>A0A3D8LAE0</accession>
<evidence type="ECO:0000313" key="2">
    <source>
        <dbReference type="EMBL" id="RDV14375.1"/>
    </source>
</evidence>
<dbReference type="EMBL" id="QRGR01000015">
    <property type="protein sequence ID" value="RDV14375.1"/>
    <property type="molecule type" value="Genomic_DNA"/>
</dbReference>
<organism evidence="2 3">
    <name type="scientific">Pontibacter diazotrophicus</name>
    <dbReference type="NCBI Taxonomy" id="1400979"/>
    <lineage>
        <taxon>Bacteria</taxon>
        <taxon>Pseudomonadati</taxon>
        <taxon>Bacteroidota</taxon>
        <taxon>Cytophagia</taxon>
        <taxon>Cytophagales</taxon>
        <taxon>Hymenobacteraceae</taxon>
        <taxon>Pontibacter</taxon>
    </lineage>
</organism>
<dbReference type="SMART" id="SM00554">
    <property type="entry name" value="FAS1"/>
    <property type="match status" value="1"/>
</dbReference>
<dbReference type="AlphaFoldDB" id="A0A3D8LAE0"/>
<dbReference type="InterPro" id="IPR036378">
    <property type="entry name" value="FAS1_dom_sf"/>
</dbReference>
<dbReference type="Pfam" id="PF02469">
    <property type="entry name" value="Fasciclin"/>
    <property type="match status" value="1"/>
</dbReference>
<sequence>MLFNIMKLLYQKLYANIAIIVLLLVYLQPVQAQEMALVPKERMTLMQYVMQERPVLAGLITKAGLTPMLSDKELYTVLAPPEAELTALQQLAPARLRAVISNHILKGAYLEKDLKDGSTVETVAQTKLNIFRKKDHTLVDGVRIESANTQVENGVLHGLSGKLTLE</sequence>
<proteinExistence type="predicted"/>
<gene>
    <name evidence="2" type="ORF">DXT99_14720</name>
</gene>
<name>A0A3D8LAE0_9BACT</name>
<keyword evidence="3" id="KW-1185">Reference proteome</keyword>
<evidence type="ECO:0000313" key="3">
    <source>
        <dbReference type="Proteomes" id="UP000256708"/>
    </source>
</evidence>
<protein>
    <submittedName>
        <fullName evidence="2">Fasciclin domain-containing protein</fullName>
    </submittedName>
</protein>
<dbReference type="Proteomes" id="UP000256708">
    <property type="component" value="Unassembled WGS sequence"/>
</dbReference>
<dbReference type="InterPro" id="IPR000782">
    <property type="entry name" value="FAS1_domain"/>
</dbReference>
<reference evidence="3" key="1">
    <citation type="submission" date="2018-08" db="EMBL/GenBank/DDBJ databases">
        <authorList>
            <person name="Liu Z.-W."/>
            <person name="Du Z.-J."/>
        </authorList>
    </citation>
    <scope>NUCLEOTIDE SEQUENCE [LARGE SCALE GENOMIC DNA]</scope>
    <source>
        <strain evidence="3">H4X</strain>
    </source>
</reference>
<dbReference type="OrthoDB" id="894106at2"/>